<evidence type="ECO:0000313" key="1">
    <source>
        <dbReference type="EMBL" id="SFV59829.1"/>
    </source>
</evidence>
<protein>
    <submittedName>
        <fullName evidence="1">Uncharacterized protein</fullName>
    </submittedName>
</protein>
<organism evidence="1">
    <name type="scientific">hydrothermal vent metagenome</name>
    <dbReference type="NCBI Taxonomy" id="652676"/>
    <lineage>
        <taxon>unclassified sequences</taxon>
        <taxon>metagenomes</taxon>
        <taxon>ecological metagenomes</taxon>
    </lineage>
</organism>
<gene>
    <name evidence="1" type="ORF">MNB_SM-6-319</name>
</gene>
<dbReference type="EMBL" id="FPHK01000043">
    <property type="protein sequence ID" value="SFV59829.1"/>
    <property type="molecule type" value="Genomic_DNA"/>
</dbReference>
<dbReference type="AlphaFoldDB" id="A0A1W1C212"/>
<sequence>MAQNREIIADIVLIDIIDFSKLDAKQQLEIISFLTRSYRKVIEKMLLRSEICLETFIMGFIPTGDGFYCILNPKYRGYGIILGLSFNHFSDQIAKMFPYFQGIHIAVHTGGVYHFRDILGHKNFIGNGLNDCMRYLELKDFTISTVMVSDAAYSNFKSFLAKRKDYEELLHTREFKHSDAYSFKDKHGMTKRGYLVWMRKSGIITPPKYKF</sequence>
<accession>A0A1W1C212</accession>
<proteinExistence type="predicted"/>
<dbReference type="InterPro" id="IPR029787">
    <property type="entry name" value="Nucleotide_cyclase"/>
</dbReference>
<name>A0A1W1C212_9ZZZZ</name>
<reference evidence="1" key="1">
    <citation type="submission" date="2016-10" db="EMBL/GenBank/DDBJ databases">
        <authorList>
            <person name="de Groot N.N."/>
        </authorList>
    </citation>
    <scope>NUCLEOTIDE SEQUENCE</scope>
</reference>
<dbReference type="Gene3D" id="3.30.70.1230">
    <property type="entry name" value="Nucleotide cyclase"/>
    <property type="match status" value="1"/>
</dbReference>